<dbReference type="InterPro" id="IPR036594">
    <property type="entry name" value="Meth_synthase_dom"/>
</dbReference>
<dbReference type="Gene3D" id="1.10.1240.10">
    <property type="entry name" value="Methionine synthase domain"/>
    <property type="match status" value="1"/>
</dbReference>
<gene>
    <name evidence="2" type="ORF">S12H4_21665</name>
</gene>
<name>X1TB40_9ZZZZ</name>
<dbReference type="Pfam" id="PF02607">
    <property type="entry name" value="B12-binding_2"/>
    <property type="match status" value="1"/>
</dbReference>
<dbReference type="PROSITE" id="PS51337">
    <property type="entry name" value="B12_BINDING_NTER"/>
    <property type="match status" value="1"/>
</dbReference>
<dbReference type="AlphaFoldDB" id="X1TB40"/>
<reference evidence="2" key="1">
    <citation type="journal article" date="2014" name="Front. Microbiol.">
        <title>High frequency of phylogenetically diverse reductive dehalogenase-homologous genes in deep subseafloor sedimentary metagenomes.</title>
        <authorList>
            <person name="Kawai M."/>
            <person name="Futagami T."/>
            <person name="Toyoda A."/>
            <person name="Takaki Y."/>
            <person name="Nishi S."/>
            <person name="Hori S."/>
            <person name="Arai W."/>
            <person name="Tsubouchi T."/>
            <person name="Morono Y."/>
            <person name="Uchiyama I."/>
            <person name="Ito T."/>
            <person name="Fujiyama A."/>
            <person name="Inagaki F."/>
            <person name="Takami H."/>
        </authorList>
    </citation>
    <scope>NUCLEOTIDE SEQUENCE</scope>
    <source>
        <strain evidence="2">Expedition CK06-06</strain>
    </source>
</reference>
<proteinExistence type="predicted"/>
<accession>X1TB40</accession>
<comment type="caution">
    <text evidence="2">The sequence shown here is derived from an EMBL/GenBank/DDBJ whole genome shotgun (WGS) entry which is preliminary data.</text>
</comment>
<dbReference type="InterPro" id="IPR003759">
    <property type="entry name" value="Cbl-bd_cap"/>
</dbReference>
<feature type="domain" description="B12-binding N-terminal" evidence="1">
    <location>
        <begin position="1"/>
        <end position="49"/>
    </location>
</feature>
<dbReference type="SUPFAM" id="SSF47644">
    <property type="entry name" value="Methionine synthase domain"/>
    <property type="match status" value="1"/>
</dbReference>
<organism evidence="2">
    <name type="scientific">marine sediment metagenome</name>
    <dbReference type="NCBI Taxonomy" id="412755"/>
    <lineage>
        <taxon>unclassified sequences</taxon>
        <taxon>metagenomes</taxon>
        <taxon>ecological metagenomes</taxon>
    </lineage>
</organism>
<evidence type="ECO:0000313" key="2">
    <source>
        <dbReference type="EMBL" id="GAI84790.1"/>
    </source>
</evidence>
<evidence type="ECO:0000259" key="1">
    <source>
        <dbReference type="PROSITE" id="PS51337"/>
    </source>
</evidence>
<feature type="non-terminal residue" evidence="2">
    <location>
        <position position="49"/>
    </location>
</feature>
<protein>
    <recommendedName>
        <fullName evidence="1">B12-binding N-terminal domain-containing protein</fullName>
    </recommendedName>
</protein>
<sequence>MVDLAKIKDSVIGGEVDDVVEMVRKAVDEGQSAKNILAEGLISGMGIVG</sequence>
<dbReference type="EMBL" id="BARW01011176">
    <property type="protein sequence ID" value="GAI84790.1"/>
    <property type="molecule type" value="Genomic_DNA"/>
</dbReference>